<evidence type="ECO:0000313" key="2">
    <source>
        <dbReference type="EMBL" id="ORY62834.1"/>
    </source>
</evidence>
<dbReference type="Proteomes" id="UP000193467">
    <property type="component" value="Unassembled WGS sequence"/>
</dbReference>
<sequence>MLPLAGASDVTGLVSREEWLRLGGFGDGGAEEGGEEDEKPRPMPMPSSSRWSRGDVDARTSFADLPSPHYTFPSPSPVPPSFALEHTSSAEPHPSLPPLPQTTKPTRLTSTTRLAAPRPLAPPPPPTSTPSFSLTPLPSLPPSLSNPSKSHARRHSTSHIPRPRNAFILFRQHFVSSTPSRSIPPSACTRMPTSRRSLERCGGE</sequence>
<feature type="region of interest" description="Disordered" evidence="1">
    <location>
        <begin position="177"/>
        <end position="204"/>
    </location>
</feature>
<protein>
    <submittedName>
        <fullName evidence="2">Uncharacterized protein</fullName>
    </submittedName>
</protein>
<dbReference type="AlphaFoldDB" id="A0A1Y2DUL5"/>
<keyword evidence="3" id="KW-1185">Reference proteome</keyword>
<evidence type="ECO:0000313" key="3">
    <source>
        <dbReference type="Proteomes" id="UP000193467"/>
    </source>
</evidence>
<gene>
    <name evidence="2" type="ORF">BCR35DRAFT_188249</name>
</gene>
<feature type="compositionally biased region" description="Pro residues" evidence="1">
    <location>
        <begin position="119"/>
        <end position="128"/>
    </location>
</feature>
<organism evidence="2 3">
    <name type="scientific">Leucosporidium creatinivorum</name>
    <dbReference type="NCBI Taxonomy" id="106004"/>
    <lineage>
        <taxon>Eukaryota</taxon>
        <taxon>Fungi</taxon>
        <taxon>Dikarya</taxon>
        <taxon>Basidiomycota</taxon>
        <taxon>Pucciniomycotina</taxon>
        <taxon>Microbotryomycetes</taxon>
        <taxon>Leucosporidiales</taxon>
        <taxon>Leucosporidium</taxon>
    </lineage>
</organism>
<dbReference type="EMBL" id="MCGR01000069">
    <property type="protein sequence ID" value="ORY62834.1"/>
    <property type="molecule type" value="Genomic_DNA"/>
</dbReference>
<comment type="caution">
    <text evidence="2">The sequence shown here is derived from an EMBL/GenBank/DDBJ whole genome shotgun (WGS) entry which is preliminary data.</text>
</comment>
<accession>A0A1Y2DUL5</accession>
<feature type="compositionally biased region" description="Low complexity" evidence="1">
    <location>
        <begin position="129"/>
        <end position="148"/>
    </location>
</feature>
<dbReference type="OrthoDB" id="6247875at2759"/>
<feature type="compositionally biased region" description="Low complexity" evidence="1">
    <location>
        <begin position="102"/>
        <end position="118"/>
    </location>
</feature>
<evidence type="ECO:0000256" key="1">
    <source>
        <dbReference type="SAM" id="MobiDB-lite"/>
    </source>
</evidence>
<reference evidence="2 3" key="1">
    <citation type="submission" date="2016-07" db="EMBL/GenBank/DDBJ databases">
        <title>Pervasive Adenine N6-methylation of Active Genes in Fungi.</title>
        <authorList>
            <consortium name="DOE Joint Genome Institute"/>
            <person name="Mondo S.J."/>
            <person name="Dannebaum R.O."/>
            <person name="Kuo R.C."/>
            <person name="Labutti K."/>
            <person name="Haridas S."/>
            <person name="Kuo A."/>
            <person name="Salamov A."/>
            <person name="Ahrendt S.R."/>
            <person name="Lipzen A."/>
            <person name="Sullivan W."/>
            <person name="Andreopoulos W.B."/>
            <person name="Clum A."/>
            <person name="Lindquist E."/>
            <person name="Daum C."/>
            <person name="Ramamoorthy G.K."/>
            <person name="Gryganskyi A."/>
            <person name="Culley D."/>
            <person name="Magnuson J.K."/>
            <person name="James T.Y."/>
            <person name="O'Malley M.A."/>
            <person name="Stajich J.E."/>
            <person name="Spatafora J.W."/>
            <person name="Visel A."/>
            <person name="Grigoriev I.V."/>
        </authorList>
    </citation>
    <scope>NUCLEOTIDE SEQUENCE [LARGE SCALE GENOMIC DNA]</scope>
    <source>
        <strain evidence="2 3">62-1032</strain>
    </source>
</reference>
<name>A0A1Y2DUL5_9BASI</name>
<proteinExistence type="predicted"/>
<feature type="region of interest" description="Disordered" evidence="1">
    <location>
        <begin position="21"/>
        <end position="164"/>
    </location>
</feature>
<dbReference type="InParanoid" id="A0A1Y2DUL5"/>